<keyword evidence="3" id="KW-1185">Reference proteome</keyword>
<gene>
    <name evidence="2" type="ORF">AB1Y20_003294</name>
</gene>
<accession>A0AB34JBS4</accession>
<evidence type="ECO:0000313" key="2">
    <source>
        <dbReference type="EMBL" id="KAL1519026.1"/>
    </source>
</evidence>
<comment type="caution">
    <text evidence="2">The sequence shown here is derived from an EMBL/GenBank/DDBJ whole genome shotgun (WGS) entry which is preliminary data.</text>
</comment>
<reference evidence="2 3" key="1">
    <citation type="journal article" date="2024" name="Science">
        <title>Giant polyketide synthase enzymes in the biosynthesis of giant marine polyether toxins.</title>
        <authorList>
            <person name="Fallon T.R."/>
            <person name="Shende V.V."/>
            <person name="Wierzbicki I.H."/>
            <person name="Pendleton A.L."/>
            <person name="Watervoot N.F."/>
            <person name="Auber R.P."/>
            <person name="Gonzalez D.J."/>
            <person name="Wisecaver J.H."/>
            <person name="Moore B.S."/>
        </authorList>
    </citation>
    <scope>NUCLEOTIDE SEQUENCE [LARGE SCALE GENOMIC DNA]</scope>
    <source>
        <strain evidence="2 3">12B1</strain>
    </source>
</reference>
<feature type="compositionally biased region" description="Low complexity" evidence="1">
    <location>
        <begin position="22"/>
        <end position="32"/>
    </location>
</feature>
<organism evidence="2 3">
    <name type="scientific">Prymnesium parvum</name>
    <name type="common">Toxic golden alga</name>
    <dbReference type="NCBI Taxonomy" id="97485"/>
    <lineage>
        <taxon>Eukaryota</taxon>
        <taxon>Haptista</taxon>
        <taxon>Haptophyta</taxon>
        <taxon>Prymnesiophyceae</taxon>
        <taxon>Prymnesiales</taxon>
        <taxon>Prymnesiaceae</taxon>
        <taxon>Prymnesium</taxon>
    </lineage>
</organism>
<dbReference type="EMBL" id="JBGBPQ010000010">
    <property type="protein sequence ID" value="KAL1519026.1"/>
    <property type="molecule type" value="Genomic_DNA"/>
</dbReference>
<protein>
    <submittedName>
        <fullName evidence="2">Uncharacterized protein</fullName>
    </submittedName>
</protein>
<dbReference type="AlphaFoldDB" id="A0AB34JBS4"/>
<evidence type="ECO:0000313" key="3">
    <source>
        <dbReference type="Proteomes" id="UP001515480"/>
    </source>
</evidence>
<name>A0AB34JBS4_PRYPA</name>
<feature type="compositionally biased region" description="Pro residues" evidence="1">
    <location>
        <begin position="37"/>
        <end position="50"/>
    </location>
</feature>
<evidence type="ECO:0000256" key="1">
    <source>
        <dbReference type="SAM" id="MobiDB-lite"/>
    </source>
</evidence>
<proteinExistence type="predicted"/>
<dbReference type="Proteomes" id="UP001515480">
    <property type="component" value="Unassembled WGS sequence"/>
</dbReference>
<feature type="region of interest" description="Disordered" evidence="1">
    <location>
        <begin position="1"/>
        <end position="79"/>
    </location>
</feature>
<sequence length="213" mass="23859">MRSERRLPPHAGTPTSPPPSAASPQPRASATANAPRLPSPQPPDFAPRPSPSADARQRTSACLSPSPVREEFSPQMRASWSGTRLVHQWELRPVARKPSDAALGGTPIGWQVDFTQVLWVAQRQGIPDRTTCTSGPLALERRLSDRPPRHGCPLVSVRFTRRSLVWQRRVPEWSNRFVHGSPVMQPERRWPDAVNSFETLPRPHRRYGLSQLS</sequence>